<keyword evidence="1" id="KW-0238">DNA-binding</keyword>
<evidence type="ECO:0000256" key="3">
    <source>
        <dbReference type="SAM" id="MobiDB-lite"/>
    </source>
</evidence>
<evidence type="ECO:0000313" key="5">
    <source>
        <dbReference type="EMBL" id="MFC4065851.1"/>
    </source>
</evidence>
<keyword evidence="2" id="KW-0175">Coiled coil</keyword>
<dbReference type="Proteomes" id="UP001595867">
    <property type="component" value="Unassembled WGS sequence"/>
</dbReference>
<dbReference type="Pfam" id="PF07282">
    <property type="entry name" value="Cas12f1-like_TNB"/>
    <property type="match status" value="1"/>
</dbReference>
<organism evidence="5 6">
    <name type="scientific">Actinoplanes subglobosus</name>
    <dbReference type="NCBI Taxonomy" id="1547892"/>
    <lineage>
        <taxon>Bacteria</taxon>
        <taxon>Bacillati</taxon>
        <taxon>Actinomycetota</taxon>
        <taxon>Actinomycetes</taxon>
        <taxon>Micromonosporales</taxon>
        <taxon>Micromonosporaceae</taxon>
        <taxon>Actinoplanes</taxon>
    </lineage>
</organism>
<proteinExistence type="predicted"/>
<evidence type="ECO:0000259" key="4">
    <source>
        <dbReference type="Pfam" id="PF07282"/>
    </source>
</evidence>
<reference evidence="6" key="1">
    <citation type="journal article" date="2019" name="Int. J. Syst. Evol. Microbiol.">
        <title>The Global Catalogue of Microorganisms (GCM) 10K type strain sequencing project: providing services to taxonomists for standard genome sequencing and annotation.</title>
        <authorList>
            <consortium name="The Broad Institute Genomics Platform"/>
            <consortium name="The Broad Institute Genome Sequencing Center for Infectious Disease"/>
            <person name="Wu L."/>
            <person name="Ma J."/>
        </authorList>
    </citation>
    <scope>NUCLEOTIDE SEQUENCE [LARGE SCALE GENOMIC DNA]</scope>
    <source>
        <strain evidence="6">TBRC 5832</strain>
    </source>
</reference>
<feature type="region of interest" description="Disordered" evidence="3">
    <location>
        <begin position="466"/>
        <end position="501"/>
    </location>
</feature>
<evidence type="ECO:0000256" key="2">
    <source>
        <dbReference type="SAM" id="Coils"/>
    </source>
</evidence>
<comment type="caution">
    <text evidence="5">The sequence shown here is derived from an EMBL/GenBank/DDBJ whole genome shotgun (WGS) entry which is preliminary data.</text>
</comment>
<name>A0ABV8IQB0_9ACTN</name>
<feature type="compositionally biased region" description="Low complexity" evidence="3">
    <location>
        <begin position="466"/>
        <end position="478"/>
    </location>
</feature>
<keyword evidence="6" id="KW-1185">Reference proteome</keyword>
<evidence type="ECO:0000256" key="1">
    <source>
        <dbReference type="ARBA" id="ARBA00023125"/>
    </source>
</evidence>
<dbReference type="InterPro" id="IPR010095">
    <property type="entry name" value="Cas12f1-like_TNB"/>
</dbReference>
<evidence type="ECO:0000313" key="6">
    <source>
        <dbReference type="Proteomes" id="UP001595867"/>
    </source>
</evidence>
<dbReference type="EMBL" id="JBHSBL010000013">
    <property type="protein sequence ID" value="MFC4065851.1"/>
    <property type="molecule type" value="Genomic_DNA"/>
</dbReference>
<protein>
    <recommendedName>
        <fullName evidence="4">Cas12f1-like TNB domain-containing protein</fullName>
    </recommendedName>
</protein>
<dbReference type="RefSeq" id="WP_378066837.1">
    <property type="nucleotide sequence ID" value="NZ_JBHSBL010000013.1"/>
</dbReference>
<sequence length="501" mass="55149">MFVVSFRVSFSPSQRRKVRARFNTGTALYNAALREAFDRAARMRADARWLRARELGKDETRRAKLFNAARDEAGFTKTGLMSFGSRLRVGWLRDGVAAQEAQHLAATAFGAVAEWVYGVRGRPRFKPMRRGIRSMSSKDTLGALRLAACGRRLQWGAGFTAALVVDPDNPVHTHGLAAIDAGKVLSVRLVRRTVNGREYYDAQLVCDGKPLQRYETRDGVVGLDLGPSMVAVVSDDGVFLERFCDQLDANQAQVRRLQRKLDRQHRAGSPRCFDRQSRHGKGRCEWSRSGQATITAARLAEEHRRQAAHRKNLHGNLVNRVLAQSATLRVENLSKVAWQKNFGRSVAFRAPGMFETLLIRKAENADGTATKINAYRARLSQTCVCGAIRKKPLSLRVHHCPCGMVEQRDIWSAFLARHSTGQAPDLAAARTELRDRHDIGGAPRSWSANLRVPAAVPRQLLVPAAAGRAGGAERATTGVIPAPRQRGGSGGVRGGSRSLAL</sequence>
<accession>A0ABV8IQB0</accession>
<gene>
    <name evidence="5" type="ORF">ACFO0C_12995</name>
</gene>
<feature type="coiled-coil region" evidence="2">
    <location>
        <begin position="240"/>
        <end position="267"/>
    </location>
</feature>
<feature type="domain" description="Cas12f1-like TNB" evidence="4">
    <location>
        <begin position="352"/>
        <end position="413"/>
    </location>
</feature>